<feature type="chain" id="PRO_5022050632" description="Lipoprotein" evidence="1">
    <location>
        <begin position="21"/>
        <end position="150"/>
    </location>
</feature>
<evidence type="ECO:0000313" key="2">
    <source>
        <dbReference type="EMBL" id="TSJ47952.1"/>
    </source>
</evidence>
<accession>A0A556N6Y7</accession>
<dbReference type="Proteomes" id="UP000316008">
    <property type="component" value="Unassembled WGS sequence"/>
</dbReference>
<dbReference type="EMBL" id="VLPL01000001">
    <property type="protein sequence ID" value="TSJ47952.1"/>
    <property type="molecule type" value="Genomic_DNA"/>
</dbReference>
<proteinExistence type="predicted"/>
<comment type="caution">
    <text evidence="2">The sequence shown here is derived from an EMBL/GenBank/DDBJ whole genome shotgun (WGS) entry which is preliminary data.</text>
</comment>
<gene>
    <name evidence="2" type="ORF">FO442_02125</name>
</gene>
<evidence type="ECO:0000313" key="3">
    <source>
        <dbReference type="Proteomes" id="UP000316008"/>
    </source>
</evidence>
<sequence length="150" mass="17312">MKHIHILFWFISIGIFSACAEDKTENNLETGERTFIEELGILDPGEEMEMFECNSGFDDVTKSGNFITNRRIASYWIEDGKKEIHSALFGNEIDSLSQTDNHTKLTYASFVTVYKTDGSSFNVYIDKDSTRVHDFFNKAQTNWESKRKNN</sequence>
<reference evidence="2 3" key="1">
    <citation type="submission" date="2019-07" db="EMBL/GenBank/DDBJ databases">
        <authorList>
            <person name="Huq M.A."/>
        </authorList>
    </citation>
    <scope>NUCLEOTIDE SEQUENCE [LARGE SCALE GENOMIC DNA]</scope>
    <source>
        <strain evidence="2 3">MAH-3</strain>
    </source>
</reference>
<dbReference type="AlphaFoldDB" id="A0A556N6Y7"/>
<dbReference type="PROSITE" id="PS51257">
    <property type="entry name" value="PROKAR_LIPOPROTEIN"/>
    <property type="match status" value="1"/>
</dbReference>
<evidence type="ECO:0008006" key="4">
    <source>
        <dbReference type="Google" id="ProtNLM"/>
    </source>
</evidence>
<name>A0A556N6Y7_9FLAO</name>
<protein>
    <recommendedName>
        <fullName evidence="4">Lipoprotein</fullName>
    </recommendedName>
</protein>
<keyword evidence="3" id="KW-1185">Reference proteome</keyword>
<organism evidence="2 3">
    <name type="scientific">Fluviicola chungangensis</name>
    <dbReference type="NCBI Taxonomy" id="2597671"/>
    <lineage>
        <taxon>Bacteria</taxon>
        <taxon>Pseudomonadati</taxon>
        <taxon>Bacteroidota</taxon>
        <taxon>Flavobacteriia</taxon>
        <taxon>Flavobacteriales</taxon>
        <taxon>Crocinitomicaceae</taxon>
        <taxon>Fluviicola</taxon>
    </lineage>
</organism>
<keyword evidence="1" id="KW-0732">Signal</keyword>
<dbReference type="OrthoDB" id="887030at2"/>
<dbReference type="RefSeq" id="WP_144331487.1">
    <property type="nucleotide sequence ID" value="NZ_VLPL01000001.1"/>
</dbReference>
<feature type="signal peptide" evidence="1">
    <location>
        <begin position="1"/>
        <end position="20"/>
    </location>
</feature>
<evidence type="ECO:0000256" key="1">
    <source>
        <dbReference type="SAM" id="SignalP"/>
    </source>
</evidence>